<organism evidence="5">
    <name type="scientific">uncultured Thermomicrobiales bacterium</name>
    <dbReference type="NCBI Taxonomy" id="1645740"/>
    <lineage>
        <taxon>Bacteria</taxon>
        <taxon>Pseudomonadati</taxon>
        <taxon>Thermomicrobiota</taxon>
        <taxon>Thermomicrobia</taxon>
        <taxon>Thermomicrobiales</taxon>
        <taxon>environmental samples</taxon>
    </lineage>
</organism>
<dbReference type="CDD" id="cd00077">
    <property type="entry name" value="HDc"/>
    <property type="match status" value="1"/>
</dbReference>
<keyword evidence="1" id="KW-0597">Phosphoprotein</keyword>
<dbReference type="InterPro" id="IPR003607">
    <property type="entry name" value="HD/PDEase_dom"/>
</dbReference>
<evidence type="ECO:0000256" key="2">
    <source>
        <dbReference type="SAM" id="MobiDB-lite"/>
    </source>
</evidence>
<gene>
    <name evidence="5" type="ORF">AVDCRST_MAG88-4455</name>
</gene>
<feature type="domain" description="HD-GYP" evidence="4">
    <location>
        <begin position="160"/>
        <end position="366"/>
    </location>
</feature>
<sequence>MVRGTIGGVTPDTARILIVDDQEANVHLLEQVLREAGYTDLRAVTNPAAVLTLYAEYQPDLILLDLRMPGLDGFAVLAQLGTVIPPGTYLPILVLTADITREARQRALAAGAMDFLAKPFDLTEVLLRIRNLLATRSLHRQVQGQNLLLEGKVRERTAELEEARLEALERLARAAEYRDDNTGQHAQRVGRTAALLARELGLPAAEVEIVRRAAPLHDVGKIGIPDQILLKPGRLNHLLQPDRLTPVELEVMQRHSTIGADILSGSRSPLLRAAEEIALTHHERWDGTGYPHGLRGAAIPLRGRIVAVADVYDALRHERPYKRAWPHPEAVAEIEAQRGRQFDPGVVTAFLRVLDLVRGDDAVRPQPPGSRGAMSPRAWRTGNQ</sequence>
<feature type="modified residue" description="4-aspartylphosphate" evidence="1">
    <location>
        <position position="65"/>
    </location>
</feature>
<evidence type="ECO:0000259" key="4">
    <source>
        <dbReference type="PROSITE" id="PS51832"/>
    </source>
</evidence>
<dbReference type="NCBIfam" id="TIGR00277">
    <property type="entry name" value="HDIG"/>
    <property type="match status" value="1"/>
</dbReference>
<dbReference type="SMART" id="SM00471">
    <property type="entry name" value="HDc"/>
    <property type="match status" value="1"/>
</dbReference>
<evidence type="ECO:0000313" key="5">
    <source>
        <dbReference type="EMBL" id="CAA9588837.1"/>
    </source>
</evidence>
<evidence type="ECO:0000256" key="1">
    <source>
        <dbReference type="PROSITE-ProRule" id="PRU00169"/>
    </source>
</evidence>
<dbReference type="AlphaFoldDB" id="A0A6J4VYW8"/>
<dbReference type="InterPro" id="IPR006675">
    <property type="entry name" value="HDIG_dom"/>
</dbReference>
<proteinExistence type="predicted"/>
<dbReference type="EMBL" id="CADCWM010001132">
    <property type="protein sequence ID" value="CAA9588837.1"/>
    <property type="molecule type" value="Genomic_DNA"/>
</dbReference>
<dbReference type="SMART" id="SM00448">
    <property type="entry name" value="REC"/>
    <property type="match status" value="1"/>
</dbReference>
<reference evidence="5" key="1">
    <citation type="submission" date="2020-02" db="EMBL/GenBank/DDBJ databases">
        <authorList>
            <person name="Meier V. D."/>
        </authorList>
    </citation>
    <scope>NUCLEOTIDE SEQUENCE</scope>
    <source>
        <strain evidence="5">AVDCRST_MAG88</strain>
    </source>
</reference>
<dbReference type="GO" id="GO:0000160">
    <property type="term" value="P:phosphorelay signal transduction system"/>
    <property type="evidence" value="ECO:0007669"/>
    <property type="project" value="InterPro"/>
</dbReference>
<dbReference type="Pfam" id="PF00072">
    <property type="entry name" value="Response_reg"/>
    <property type="match status" value="1"/>
</dbReference>
<dbReference type="Gene3D" id="1.10.3210.10">
    <property type="entry name" value="Hypothetical protein af1432"/>
    <property type="match status" value="1"/>
</dbReference>
<protein>
    <submittedName>
        <fullName evidence="5">Response regulator</fullName>
    </submittedName>
</protein>
<dbReference type="InterPro" id="IPR052020">
    <property type="entry name" value="Cyclic_di-GMP/3'3'-cGAMP_PDE"/>
</dbReference>
<dbReference type="SUPFAM" id="SSF52172">
    <property type="entry name" value="CheY-like"/>
    <property type="match status" value="1"/>
</dbReference>
<dbReference type="Gene3D" id="3.40.50.2300">
    <property type="match status" value="1"/>
</dbReference>
<feature type="region of interest" description="Disordered" evidence="2">
    <location>
        <begin position="361"/>
        <end position="384"/>
    </location>
</feature>
<name>A0A6J4VYW8_9BACT</name>
<dbReference type="PANTHER" id="PTHR45228">
    <property type="entry name" value="CYCLIC DI-GMP PHOSPHODIESTERASE TM_0186-RELATED"/>
    <property type="match status" value="1"/>
</dbReference>
<dbReference type="PROSITE" id="PS51832">
    <property type="entry name" value="HD_GYP"/>
    <property type="match status" value="1"/>
</dbReference>
<dbReference type="Pfam" id="PF13487">
    <property type="entry name" value="HD_5"/>
    <property type="match status" value="1"/>
</dbReference>
<dbReference type="PANTHER" id="PTHR45228:SF1">
    <property type="entry name" value="CYCLIC DI-GMP PHOSPHODIESTERASE TM_0186"/>
    <property type="match status" value="1"/>
</dbReference>
<dbReference type="InterPro" id="IPR037522">
    <property type="entry name" value="HD_GYP_dom"/>
</dbReference>
<feature type="non-terminal residue" evidence="5">
    <location>
        <position position="384"/>
    </location>
</feature>
<evidence type="ECO:0000259" key="3">
    <source>
        <dbReference type="PROSITE" id="PS50110"/>
    </source>
</evidence>
<feature type="domain" description="Response regulatory" evidence="3">
    <location>
        <begin position="15"/>
        <end position="133"/>
    </location>
</feature>
<dbReference type="InterPro" id="IPR011006">
    <property type="entry name" value="CheY-like_superfamily"/>
</dbReference>
<dbReference type="CDD" id="cd17551">
    <property type="entry name" value="REC_RpfG-like"/>
    <property type="match status" value="1"/>
</dbReference>
<accession>A0A6J4VYW8</accession>
<dbReference type="PROSITE" id="PS50110">
    <property type="entry name" value="RESPONSE_REGULATORY"/>
    <property type="match status" value="1"/>
</dbReference>
<dbReference type="InterPro" id="IPR001789">
    <property type="entry name" value="Sig_transdc_resp-reg_receiver"/>
</dbReference>
<dbReference type="SUPFAM" id="SSF109604">
    <property type="entry name" value="HD-domain/PDEase-like"/>
    <property type="match status" value="1"/>
</dbReference>